<dbReference type="GO" id="GO:0051539">
    <property type="term" value="F:4 iron, 4 sulfur cluster binding"/>
    <property type="evidence" value="ECO:0007669"/>
    <property type="project" value="UniProtKB-KW"/>
</dbReference>
<evidence type="ECO:0000256" key="6">
    <source>
        <dbReference type="ARBA" id="ARBA00023014"/>
    </source>
</evidence>
<keyword evidence="5" id="KW-0408">Iron</keyword>
<gene>
    <name evidence="8" type="ORF">S01H4_37868</name>
</gene>
<keyword evidence="6" id="KW-0411">Iron-sulfur</keyword>
<name>X1C5F6_9ZZZZ</name>
<dbReference type="InterPro" id="IPR039661">
    <property type="entry name" value="ELP3"/>
</dbReference>
<reference evidence="8" key="1">
    <citation type="journal article" date="2014" name="Front. Microbiol.">
        <title>High frequency of phylogenetically diverse reductive dehalogenase-homologous genes in deep subseafloor sedimentary metagenomes.</title>
        <authorList>
            <person name="Kawai M."/>
            <person name="Futagami T."/>
            <person name="Toyoda A."/>
            <person name="Takaki Y."/>
            <person name="Nishi S."/>
            <person name="Hori S."/>
            <person name="Arai W."/>
            <person name="Tsubouchi T."/>
            <person name="Morono Y."/>
            <person name="Uchiyama I."/>
            <person name="Ito T."/>
            <person name="Fujiyama A."/>
            <person name="Inagaki F."/>
            <person name="Takami H."/>
        </authorList>
    </citation>
    <scope>NUCLEOTIDE SEQUENCE</scope>
    <source>
        <strain evidence="8">Expedition CK06-06</strain>
    </source>
</reference>
<dbReference type="InterPro" id="IPR005909">
    <property type="entry name" value="RaSEA"/>
</dbReference>
<protein>
    <recommendedName>
        <fullName evidence="7">Elp3/MiaA/NifB-like radical SAM core domain-containing protein</fullName>
    </recommendedName>
</protein>
<keyword evidence="2" id="KW-0004">4Fe-4S</keyword>
<feature type="non-terminal residue" evidence="8">
    <location>
        <position position="1"/>
    </location>
</feature>
<sequence>AFQQKLTDIIEDDEDYVLKIYNSGSFFDDDEISDSTRDYIFKKIAKIPKIKELVIESRVDYITQEKLSKMRSSLDIYIEVAIGLETVNDHIRNAYINKGLFFKDFLEAIRLCKINDIGVRAYLLFKPPFLNEQTAIDDCVSSILKLAELKVNTISINPLNIQKNTLIEYLFYQKRYRPPWFYSLFKSIVKACHKRDILKEVRIISSPSGAGSKRGIHNCLKRECNEFMIKSLRNFVLTQDINHLIRSDKDYSCDCLVKYHLQKRYI</sequence>
<dbReference type="InterPro" id="IPR058240">
    <property type="entry name" value="rSAM_sf"/>
</dbReference>
<dbReference type="GO" id="GO:0002926">
    <property type="term" value="P:tRNA wobble base 5-methoxycarbonylmethyl-2-thiouridinylation"/>
    <property type="evidence" value="ECO:0007669"/>
    <property type="project" value="TreeGrafter"/>
</dbReference>
<comment type="caution">
    <text evidence="8">The sequence shown here is derived from an EMBL/GenBank/DDBJ whole genome shotgun (WGS) entry which is preliminary data.</text>
</comment>
<dbReference type="AlphaFoldDB" id="X1C5F6"/>
<feature type="domain" description="Elp3/MiaA/NifB-like radical SAM core" evidence="7">
    <location>
        <begin position="3"/>
        <end position="190"/>
    </location>
</feature>
<keyword evidence="4" id="KW-0479">Metal-binding</keyword>
<evidence type="ECO:0000256" key="5">
    <source>
        <dbReference type="ARBA" id="ARBA00023004"/>
    </source>
</evidence>
<dbReference type="SUPFAM" id="SSF102114">
    <property type="entry name" value="Radical SAM enzymes"/>
    <property type="match status" value="1"/>
</dbReference>
<dbReference type="PANTHER" id="PTHR11135">
    <property type="entry name" value="HISTONE ACETYLTRANSFERASE-RELATED"/>
    <property type="match status" value="1"/>
</dbReference>
<evidence type="ECO:0000256" key="4">
    <source>
        <dbReference type="ARBA" id="ARBA00022723"/>
    </source>
</evidence>
<dbReference type="SMART" id="SM00729">
    <property type="entry name" value="Elp3"/>
    <property type="match status" value="1"/>
</dbReference>
<dbReference type="PANTHER" id="PTHR11135:SF0">
    <property type="entry name" value="ELONGATOR COMPLEX PROTEIN 3"/>
    <property type="match status" value="1"/>
</dbReference>
<dbReference type="InterPro" id="IPR006638">
    <property type="entry name" value="Elp3/MiaA/NifB-like_rSAM"/>
</dbReference>
<proteinExistence type="predicted"/>
<evidence type="ECO:0000313" key="8">
    <source>
        <dbReference type="EMBL" id="GAH03316.1"/>
    </source>
</evidence>
<dbReference type="GO" id="GO:0005737">
    <property type="term" value="C:cytoplasm"/>
    <property type="evidence" value="ECO:0007669"/>
    <property type="project" value="TreeGrafter"/>
</dbReference>
<dbReference type="GO" id="GO:0046872">
    <property type="term" value="F:metal ion binding"/>
    <property type="evidence" value="ECO:0007669"/>
    <property type="project" value="UniProtKB-KW"/>
</dbReference>
<comment type="cofactor">
    <cofactor evidence="1">
        <name>[4Fe-4S] cluster</name>
        <dbReference type="ChEBI" id="CHEBI:49883"/>
    </cofactor>
</comment>
<evidence type="ECO:0000256" key="1">
    <source>
        <dbReference type="ARBA" id="ARBA00001966"/>
    </source>
</evidence>
<organism evidence="8">
    <name type="scientific">marine sediment metagenome</name>
    <dbReference type="NCBI Taxonomy" id="412755"/>
    <lineage>
        <taxon>unclassified sequences</taxon>
        <taxon>metagenomes</taxon>
        <taxon>ecological metagenomes</taxon>
    </lineage>
</organism>
<dbReference type="EMBL" id="BART01020372">
    <property type="protein sequence ID" value="GAH03316.1"/>
    <property type="molecule type" value="Genomic_DNA"/>
</dbReference>
<keyword evidence="3" id="KW-0949">S-adenosyl-L-methionine</keyword>
<dbReference type="NCBIfam" id="TIGR01210">
    <property type="entry name" value="archaeosine biosynthesis radical SAM protein RaSEA"/>
    <property type="match status" value="1"/>
</dbReference>
<evidence type="ECO:0000256" key="3">
    <source>
        <dbReference type="ARBA" id="ARBA00022691"/>
    </source>
</evidence>
<evidence type="ECO:0000259" key="7">
    <source>
        <dbReference type="SMART" id="SM00729"/>
    </source>
</evidence>
<evidence type="ECO:0000256" key="2">
    <source>
        <dbReference type="ARBA" id="ARBA00022485"/>
    </source>
</evidence>
<dbReference type="GO" id="GO:0003824">
    <property type="term" value="F:catalytic activity"/>
    <property type="evidence" value="ECO:0007669"/>
    <property type="project" value="InterPro"/>
</dbReference>
<accession>X1C5F6</accession>